<keyword evidence="1" id="KW-0732">Signal</keyword>
<organism evidence="2 3">
    <name type="scientific">Methylopila jiangsuensis</name>
    <dbReference type="NCBI Taxonomy" id="586230"/>
    <lineage>
        <taxon>Bacteria</taxon>
        <taxon>Pseudomonadati</taxon>
        <taxon>Pseudomonadota</taxon>
        <taxon>Alphaproteobacteria</taxon>
        <taxon>Hyphomicrobiales</taxon>
        <taxon>Methylopilaceae</taxon>
        <taxon>Methylopila</taxon>
    </lineage>
</organism>
<name>A0A9W6JD87_9HYPH</name>
<evidence type="ECO:0008006" key="4">
    <source>
        <dbReference type="Google" id="ProtNLM"/>
    </source>
</evidence>
<comment type="caution">
    <text evidence="2">The sequence shown here is derived from an EMBL/GenBank/DDBJ whole genome shotgun (WGS) entry which is preliminary data.</text>
</comment>
<dbReference type="RefSeq" id="WP_271203108.1">
    <property type="nucleotide sequence ID" value="NZ_BSFK01000005.1"/>
</dbReference>
<feature type="chain" id="PRO_5040764407" description="UrcA family protein" evidence="1">
    <location>
        <begin position="20"/>
        <end position="113"/>
    </location>
</feature>
<evidence type="ECO:0000313" key="3">
    <source>
        <dbReference type="Proteomes" id="UP001143364"/>
    </source>
</evidence>
<dbReference type="AlphaFoldDB" id="A0A9W6JD87"/>
<sequence>MRLVLVVAALFLAAFAALSDVTYLRDGGYAGDLPEHRRIDVRAQADCAEVVERADRALGPHNGFACERVPLVRHLANLARDAFERREFVDVALNALRTDAVAGDAQAAARPAR</sequence>
<evidence type="ECO:0000313" key="2">
    <source>
        <dbReference type="EMBL" id="GLK75137.1"/>
    </source>
</evidence>
<reference evidence="2" key="2">
    <citation type="submission" date="2023-01" db="EMBL/GenBank/DDBJ databases">
        <authorList>
            <person name="Sun Q."/>
            <person name="Evtushenko L."/>
        </authorList>
    </citation>
    <scope>NUCLEOTIDE SEQUENCE</scope>
    <source>
        <strain evidence="2">VKM B-2555</strain>
    </source>
</reference>
<dbReference type="EMBL" id="BSFK01000005">
    <property type="protein sequence ID" value="GLK75137.1"/>
    <property type="molecule type" value="Genomic_DNA"/>
</dbReference>
<dbReference type="Proteomes" id="UP001143364">
    <property type="component" value="Unassembled WGS sequence"/>
</dbReference>
<proteinExistence type="predicted"/>
<keyword evidence="3" id="KW-1185">Reference proteome</keyword>
<protein>
    <recommendedName>
        <fullName evidence="4">UrcA family protein</fullName>
    </recommendedName>
</protein>
<evidence type="ECO:0000256" key="1">
    <source>
        <dbReference type="SAM" id="SignalP"/>
    </source>
</evidence>
<reference evidence="2" key="1">
    <citation type="journal article" date="2014" name="Int. J. Syst. Evol. Microbiol.">
        <title>Complete genome sequence of Corynebacterium casei LMG S-19264T (=DSM 44701T), isolated from a smear-ripened cheese.</title>
        <authorList>
            <consortium name="US DOE Joint Genome Institute (JGI-PGF)"/>
            <person name="Walter F."/>
            <person name="Albersmeier A."/>
            <person name="Kalinowski J."/>
            <person name="Ruckert C."/>
        </authorList>
    </citation>
    <scope>NUCLEOTIDE SEQUENCE</scope>
    <source>
        <strain evidence="2">VKM B-2555</strain>
    </source>
</reference>
<gene>
    <name evidence="2" type="ORF">GCM10008171_03910</name>
</gene>
<accession>A0A9W6JD87</accession>
<feature type="signal peptide" evidence="1">
    <location>
        <begin position="1"/>
        <end position="19"/>
    </location>
</feature>